<reference evidence="2 5" key="1">
    <citation type="submission" date="2017-01" db="EMBL/GenBank/DDBJ databases">
        <title>Complete genome sequence of Haloterrigena daqingensis type strain (JX313T).</title>
        <authorList>
            <person name="Shuang W."/>
        </authorList>
    </citation>
    <scope>NUCLEOTIDE SEQUENCE [LARGE SCALE GENOMIC DNA]</scope>
    <source>
        <strain evidence="2 5">JX313</strain>
    </source>
</reference>
<evidence type="ECO:0000256" key="1">
    <source>
        <dbReference type="SAM" id="MobiDB-lite"/>
    </source>
</evidence>
<dbReference type="EMBL" id="FTNP01000005">
    <property type="protein sequence ID" value="SIR95812.1"/>
    <property type="molecule type" value="Genomic_DNA"/>
</dbReference>
<dbReference type="EMBL" id="CP019327">
    <property type="protein sequence ID" value="APX97563.1"/>
    <property type="molecule type" value="Genomic_DNA"/>
</dbReference>
<gene>
    <name evidence="2" type="ORF">BB347_13620</name>
    <name evidence="3" type="ORF">SAMN05421809_3041</name>
</gene>
<evidence type="ECO:0000313" key="5">
    <source>
        <dbReference type="Proteomes" id="UP000187321"/>
    </source>
</evidence>
<evidence type="ECO:0000313" key="4">
    <source>
        <dbReference type="Proteomes" id="UP000185687"/>
    </source>
</evidence>
<feature type="region of interest" description="Disordered" evidence="1">
    <location>
        <begin position="61"/>
        <end position="86"/>
    </location>
</feature>
<sequence length="132" mass="14953">MSTEELRGKEDRVRIRFQDPEAGETAIVVTDSQKKMVASAVDRLDTDVSLFINMASKWGNARDPNLPDRITTKHKRRAHRSPKSREQLIADARNKILKTRVLDFAEFVTAENPNPDWNTDGGELSLHGDLEP</sequence>
<dbReference type="STRING" id="588898.BB347_13620"/>
<dbReference type="RefSeq" id="WP_076583138.1">
    <property type="nucleotide sequence ID" value="NZ_CP019327.1"/>
</dbReference>
<dbReference type="Proteomes" id="UP000185687">
    <property type="component" value="Unassembled WGS sequence"/>
</dbReference>
<dbReference type="Proteomes" id="UP000187321">
    <property type="component" value="Chromosome"/>
</dbReference>
<evidence type="ECO:0000313" key="3">
    <source>
        <dbReference type="EMBL" id="SIR95812.1"/>
    </source>
</evidence>
<protein>
    <submittedName>
        <fullName evidence="3">Uncharacterized protein</fullName>
    </submittedName>
</protein>
<feature type="region of interest" description="Disordered" evidence="1">
    <location>
        <begin position="111"/>
        <end position="132"/>
    </location>
</feature>
<evidence type="ECO:0000313" key="2">
    <source>
        <dbReference type="EMBL" id="APX97563.1"/>
    </source>
</evidence>
<name>A0A1N7F6D1_9EURY</name>
<accession>A0A1N7F6D1</accession>
<proteinExistence type="predicted"/>
<keyword evidence="4" id="KW-1185">Reference proteome</keyword>
<organism evidence="3 4">
    <name type="scientific">Natronorubrum daqingense</name>
    <dbReference type="NCBI Taxonomy" id="588898"/>
    <lineage>
        <taxon>Archaea</taxon>
        <taxon>Methanobacteriati</taxon>
        <taxon>Methanobacteriota</taxon>
        <taxon>Stenosarchaea group</taxon>
        <taxon>Halobacteria</taxon>
        <taxon>Halobacteriales</taxon>
        <taxon>Natrialbaceae</taxon>
        <taxon>Natronorubrum</taxon>
    </lineage>
</organism>
<dbReference type="AlphaFoldDB" id="A0A1N7F6D1"/>
<feature type="compositionally biased region" description="Basic residues" evidence="1">
    <location>
        <begin position="72"/>
        <end position="82"/>
    </location>
</feature>
<dbReference type="GeneID" id="30957001"/>
<reference evidence="3 4" key="2">
    <citation type="submission" date="2017-01" db="EMBL/GenBank/DDBJ databases">
        <authorList>
            <person name="Mah S.A."/>
            <person name="Swanson W.J."/>
            <person name="Moy G.W."/>
            <person name="Vacquier V.D."/>
        </authorList>
    </citation>
    <scope>NUCLEOTIDE SEQUENCE [LARGE SCALE GENOMIC DNA]</scope>
    <source>
        <strain evidence="3 4">CGMCC 1.8909</strain>
    </source>
</reference>
<dbReference type="KEGG" id="hda:BB347_13620"/>